<dbReference type="OrthoDB" id="7064788at2"/>
<dbReference type="InterPro" id="IPR011044">
    <property type="entry name" value="Quino_amine_DH_bsu"/>
</dbReference>
<feature type="chain" id="PRO_5039588612" evidence="1">
    <location>
        <begin position="23"/>
        <end position="313"/>
    </location>
</feature>
<accession>A0A2T6BCB8</accession>
<protein>
    <submittedName>
        <fullName evidence="2">Uncharacterized protein</fullName>
    </submittedName>
</protein>
<evidence type="ECO:0000313" key="2">
    <source>
        <dbReference type="EMBL" id="PTX53720.1"/>
    </source>
</evidence>
<feature type="signal peptide" evidence="1">
    <location>
        <begin position="1"/>
        <end position="22"/>
    </location>
</feature>
<dbReference type="SUPFAM" id="SSF50969">
    <property type="entry name" value="YVTN repeat-like/Quinoprotein amine dehydrogenase"/>
    <property type="match status" value="1"/>
</dbReference>
<dbReference type="InterPro" id="IPR046312">
    <property type="entry name" value="DUF6454"/>
</dbReference>
<organism evidence="2 3">
    <name type="scientific">Melghirimyces profundicolus</name>
    <dbReference type="NCBI Taxonomy" id="1242148"/>
    <lineage>
        <taxon>Bacteria</taxon>
        <taxon>Bacillati</taxon>
        <taxon>Bacillota</taxon>
        <taxon>Bacilli</taxon>
        <taxon>Bacillales</taxon>
        <taxon>Thermoactinomycetaceae</taxon>
        <taxon>Melghirimyces</taxon>
    </lineage>
</organism>
<proteinExistence type="predicted"/>
<evidence type="ECO:0000256" key="1">
    <source>
        <dbReference type="SAM" id="SignalP"/>
    </source>
</evidence>
<gene>
    <name evidence="2" type="ORF">C8P63_1266</name>
</gene>
<dbReference type="RefSeq" id="WP_108025560.1">
    <property type="nucleotide sequence ID" value="NZ_QBKR01000026.1"/>
</dbReference>
<reference evidence="2 3" key="1">
    <citation type="submission" date="2018-04" db="EMBL/GenBank/DDBJ databases">
        <title>Genomic Encyclopedia of Archaeal and Bacterial Type Strains, Phase II (KMG-II): from individual species to whole genera.</title>
        <authorList>
            <person name="Goeker M."/>
        </authorList>
    </citation>
    <scope>NUCLEOTIDE SEQUENCE [LARGE SCALE GENOMIC DNA]</scope>
    <source>
        <strain evidence="2 3">DSM 45787</strain>
    </source>
</reference>
<sequence>MKKIICSLSVLLLLGTVTTALVVGQPGTVGTQGLDATDTFKELSRNTQWQQKEQIDLQFDAHHPQGMTRIGDLFYMSSVEIIEKPEKYDQPRNGYDRTPGKGVGHLFVFDKTGKLVKDIELGEGHMYHPGGIAYDGKSIWVPVAEYRPDSRSIMYQVDPDTLKAEEAFRVDDHIGGVSRDSENGKLTGVSWGSRHFYQWNEQGKTLRMKTNPSHFIDYQDCESAGQGKAICSGISELPNPEGSKPYELGGLALLDTATLDLLHEVPVTEFSAKGHVATRNPAFLENTDQGMRLYAVPDDDEASLLVYETQNEE</sequence>
<evidence type="ECO:0000313" key="3">
    <source>
        <dbReference type="Proteomes" id="UP000244240"/>
    </source>
</evidence>
<comment type="caution">
    <text evidence="2">The sequence shown here is derived from an EMBL/GenBank/DDBJ whole genome shotgun (WGS) entry which is preliminary data.</text>
</comment>
<name>A0A2T6BCB8_9BACL</name>
<keyword evidence="3" id="KW-1185">Reference proteome</keyword>
<dbReference type="EMBL" id="QBKR01000026">
    <property type="protein sequence ID" value="PTX53720.1"/>
    <property type="molecule type" value="Genomic_DNA"/>
</dbReference>
<dbReference type="Proteomes" id="UP000244240">
    <property type="component" value="Unassembled WGS sequence"/>
</dbReference>
<keyword evidence="1" id="KW-0732">Signal</keyword>
<dbReference type="AlphaFoldDB" id="A0A2T6BCB8"/>
<dbReference type="Pfam" id="PF20055">
    <property type="entry name" value="DUF6454"/>
    <property type="match status" value="1"/>
</dbReference>